<dbReference type="RefSeq" id="WP_084053766.1">
    <property type="nucleotide sequence ID" value="NZ_FWWT01000021.1"/>
</dbReference>
<dbReference type="InterPro" id="IPR023346">
    <property type="entry name" value="Lysozyme-like_dom_sf"/>
</dbReference>
<dbReference type="PANTHER" id="PTHR37423">
    <property type="entry name" value="SOLUBLE LYTIC MUREIN TRANSGLYCOSYLASE-RELATED"/>
    <property type="match status" value="1"/>
</dbReference>
<dbReference type="OrthoDB" id="9815002at2"/>
<dbReference type="EMBL" id="FWWT01000021">
    <property type="protein sequence ID" value="SMB92936.1"/>
    <property type="molecule type" value="Genomic_DNA"/>
</dbReference>
<accession>A0A1W1VHY3</accession>
<sequence>MILRIRTLMKIMVVLFLLVFMGLILLNSSWFLKLFYPKPYEDIVSAESIKHDVDENLIYAIVKAESKFNKTVVSPRGARGLMQIMPETGAWIAEELTLEGYSQDKLFEPYSNLKMGIWYYSYLVQQFKGNNITAIAAYNGGETNVNKWIKQNIWSGQESDVQNIPFKETREYVIKVLMNYKMYQNLYTDQTI</sequence>
<dbReference type="PANTHER" id="PTHR37423:SF5">
    <property type="entry name" value="SOLUBLE LYTIC MUREIN TRANSGLYCOSYLASE"/>
    <property type="match status" value="1"/>
</dbReference>
<dbReference type="SUPFAM" id="SSF53955">
    <property type="entry name" value="Lysozyme-like"/>
    <property type="match status" value="1"/>
</dbReference>
<dbReference type="AlphaFoldDB" id="A0A1W1VHY3"/>
<dbReference type="Gene3D" id="1.10.530.10">
    <property type="match status" value="1"/>
</dbReference>
<dbReference type="InterPro" id="IPR008258">
    <property type="entry name" value="Transglycosylase_SLT_dom_1"/>
</dbReference>
<evidence type="ECO:0000259" key="1">
    <source>
        <dbReference type="Pfam" id="PF01464"/>
    </source>
</evidence>
<feature type="domain" description="Transglycosylase SLT" evidence="1">
    <location>
        <begin position="46"/>
        <end position="156"/>
    </location>
</feature>
<dbReference type="Pfam" id="PF01464">
    <property type="entry name" value="SLT"/>
    <property type="match status" value="1"/>
</dbReference>
<proteinExistence type="predicted"/>
<dbReference type="Proteomes" id="UP000192731">
    <property type="component" value="Unassembled WGS sequence"/>
</dbReference>
<reference evidence="2 3" key="1">
    <citation type="submission" date="2017-04" db="EMBL/GenBank/DDBJ databases">
        <authorList>
            <person name="Afonso C.L."/>
            <person name="Miller P.J."/>
            <person name="Scott M.A."/>
            <person name="Spackman E."/>
            <person name="Goraichik I."/>
            <person name="Dimitrov K.M."/>
            <person name="Suarez D.L."/>
            <person name="Swayne D.E."/>
        </authorList>
    </citation>
    <scope>NUCLEOTIDE SEQUENCE [LARGE SCALE GENOMIC DNA]</scope>
    <source>
        <strain evidence="2 3">DSM 11270</strain>
    </source>
</reference>
<keyword evidence="3" id="KW-1185">Reference proteome</keyword>
<dbReference type="STRING" id="656914.SAMN00017405_2126"/>
<protein>
    <submittedName>
        <fullName evidence="2">Soluble lytic murein transglycosylase</fullName>
    </submittedName>
</protein>
<organism evidence="2 3">
    <name type="scientific">Desulfonispora thiosulfatigenes DSM 11270</name>
    <dbReference type="NCBI Taxonomy" id="656914"/>
    <lineage>
        <taxon>Bacteria</taxon>
        <taxon>Bacillati</taxon>
        <taxon>Bacillota</taxon>
        <taxon>Clostridia</taxon>
        <taxon>Eubacteriales</taxon>
        <taxon>Peptococcaceae</taxon>
        <taxon>Desulfonispora</taxon>
    </lineage>
</organism>
<evidence type="ECO:0000313" key="3">
    <source>
        <dbReference type="Proteomes" id="UP000192731"/>
    </source>
</evidence>
<evidence type="ECO:0000313" key="2">
    <source>
        <dbReference type="EMBL" id="SMB92936.1"/>
    </source>
</evidence>
<name>A0A1W1VHY3_DESTI</name>
<dbReference type="CDD" id="cd16896">
    <property type="entry name" value="LT_Slt70-like"/>
    <property type="match status" value="1"/>
</dbReference>
<gene>
    <name evidence="2" type="ORF">SAMN00017405_2126</name>
</gene>